<dbReference type="OrthoDB" id="9761586at2"/>
<comment type="caution">
    <text evidence="2">The sequence shown here is derived from an EMBL/GenBank/DDBJ whole genome shotgun (WGS) entry which is preliminary data.</text>
</comment>
<reference evidence="2 3" key="1">
    <citation type="submission" date="2018-11" db="EMBL/GenBank/DDBJ databases">
        <title>Genomic Encyclopedia of Type Strains, Phase IV (KMG-IV): sequencing the most valuable type-strain genomes for metagenomic binning, comparative biology and taxonomic classification.</title>
        <authorList>
            <person name="Goeker M."/>
        </authorList>
    </citation>
    <scope>NUCLEOTIDE SEQUENCE [LARGE SCALE GENOMIC DNA]</scope>
    <source>
        <strain evidence="2 3">DSM 5900</strain>
    </source>
</reference>
<proteinExistence type="predicted"/>
<dbReference type="GO" id="GO:0017168">
    <property type="term" value="F:5-oxoprolinase (ATP-hydrolyzing) activity"/>
    <property type="evidence" value="ECO:0007669"/>
    <property type="project" value="TreeGrafter"/>
</dbReference>
<evidence type="ECO:0000313" key="3">
    <source>
        <dbReference type="Proteomes" id="UP000278222"/>
    </source>
</evidence>
<evidence type="ECO:0000313" key="2">
    <source>
        <dbReference type="EMBL" id="ROP83340.1"/>
    </source>
</evidence>
<dbReference type="InterPro" id="IPR003692">
    <property type="entry name" value="Hydantoinase_B"/>
</dbReference>
<name>A0A3N1KXN0_9PROT</name>
<organism evidence="2 3">
    <name type="scientific">Stella humosa</name>
    <dbReference type="NCBI Taxonomy" id="94"/>
    <lineage>
        <taxon>Bacteria</taxon>
        <taxon>Pseudomonadati</taxon>
        <taxon>Pseudomonadota</taxon>
        <taxon>Alphaproteobacteria</taxon>
        <taxon>Rhodospirillales</taxon>
        <taxon>Stellaceae</taxon>
        <taxon>Stella</taxon>
    </lineage>
</organism>
<dbReference type="Proteomes" id="UP000278222">
    <property type="component" value="Unassembled WGS sequence"/>
</dbReference>
<dbReference type="GO" id="GO:0006749">
    <property type="term" value="P:glutathione metabolic process"/>
    <property type="evidence" value="ECO:0007669"/>
    <property type="project" value="TreeGrafter"/>
</dbReference>
<dbReference type="GO" id="GO:0005829">
    <property type="term" value="C:cytosol"/>
    <property type="evidence" value="ECO:0007669"/>
    <property type="project" value="TreeGrafter"/>
</dbReference>
<protein>
    <submittedName>
        <fullName evidence="2">N-methylhydantoinase B</fullName>
    </submittedName>
</protein>
<dbReference type="EMBL" id="RJKX01000017">
    <property type="protein sequence ID" value="ROP83340.1"/>
    <property type="molecule type" value="Genomic_DNA"/>
</dbReference>
<accession>A0A3N1KXN0</accession>
<feature type="domain" description="Hydantoinase B/oxoprolinase" evidence="1">
    <location>
        <begin position="14"/>
        <end position="531"/>
    </location>
</feature>
<dbReference type="AlphaFoldDB" id="A0A3N1KXN0"/>
<sequence>MPQDSTPTARDRLDPITFAVVKNAMDAIVDEVAYTVIRTAKSEIVKDVMDYSAAICDAKGEMVAQAKTIAQHLGAIPEAMGSVMARWAGRVAPGDAIILNDPYLGGMHLPDIFMFHPVFHGEEIMAWVVVICHHTDVGGRVPGSNAADSTEIFQEGLRIPPLKLFEGGRINETLEAIIDINVRVPDRVLGDLNAQFAACQVGAREMGRMIARYGADGFSFYLGALLDYAERMTREEIRTWPDGTYRFTDHIDSDGLSDAPVVLQVAITVAGDQLAVDWTGSSPQVRAAINSTLSYTKSNTFLSVRCALKGDIPNNAGVFRAIAVTAPEGSVLNPRIPAAVAARALTGYRVMDTMFGALAQIVPDILPAAGEGGNTVVCIAGRKPDRSPFIVVDMISGCWGGRPDQDGIDAITNPSQNLSNAPVEVMERTHPVRIESYALVQDSCGAGRWRGGMGLERSYRLLADEAVLQLRADRVVYAPYGLEGGGTGGRAGNWLGEGADKHALPGKVTMEMQRGQLLTHHQAGGGGHGDPFQREPELVARDVWNGKISVDFARSRHGVVVDAGTGMVDAAASTRLRQALQAQR</sequence>
<gene>
    <name evidence="2" type="ORF">EDC65_4874</name>
</gene>
<keyword evidence="3" id="KW-1185">Reference proteome</keyword>
<dbReference type="PANTHER" id="PTHR11365:SF23">
    <property type="entry name" value="HYPOTHETICAL 5-OXOPROLINASE (EUROFUNG)-RELATED"/>
    <property type="match status" value="1"/>
</dbReference>
<dbReference type="PANTHER" id="PTHR11365">
    <property type="entry name" value="5-OXOPROLINASE RELATED"/>
    <property type="match status" value="1"/>
</dbReference>
<dbReference type="InterPro" id="IPR045079">
    <property type="entry name" value="Oxoprolinase-like"/>
</dbReference>
<dbReference type="RefSeq" id="WP_123694496.1">
    <property type="nucleotide sequence ID" value="NZ_AP019700.1"/>
</dbReference>
<evidence type="ECO:0000259" key="1">
    <source>
        <dbReference type="Pfam" id="PF02538"/>
    </source>
</evidence>
<dbReference type="Pfam" id="PF02538">
    <property type="entry name" value="Hydantoinase_B"/>
    <property type="match status" value="1"/>
</dbReference>